<dbReference type="EMBL" id="OBKZ01000056">
    <property type="protein sequence ID" value="SOB55422.1"/>
    <property type="molecule type" value="Genomic_DNA"/>
</dbReference>
<proteinExistence type="predicted"/>
<protein>
    <submittedName>
        <fullName evidence="1">Uncharacterized protein</fullName>
    </submittedName>
</protein>
<dbReference type="AlphaFoldDB" id="A0AAX2HGI9"/>
<gene>
    <name evidence="1" type="ORF">PLUA15_90183</name>
</gene>
<evidence type="ECO:0000313" key="1">
    <source>
        <dbReference type="EMBL" id="SOB55422.1"/>
    </source>
</evidence>
<name>A0AAX2HGI9_9PSED</name>
<accession>A0AAX2HGI9</accession>
<evidence type="ECO:0000313" key="2">
    <source>
        <dbReference type="Proteomes" id="UP000219564"/>
    </source>
</evidence>
<organism evidence="1 2">
    <name type="scientific">Pseudomonas lundensis</name>
    <dbReference type="NCBI Taxonomy" id="86185"/>
    <lineage>
        <taxon>Bacteria</taxon>
        <taxon>Pseudomonadati</taxon>
        <taxon>Pseudomonadota</taxon>
        <taxon>Gammaproteobacteria</taxon>
        <taxon>Pseudomonadales</taxon>
        <taxon>Pseudomonadaceae</taxon>
        <taxon>Pseudomonas</taxon>
    </lineage>
</organism>
<sequence>MGVKPASRRLAFRMVFICIAGGVWEASQWWERGLAERLGDPEVSPGGCYRVESFKPFWVLPNIFHRRPDPNEVHSPEWFPWWGYPGFFRLYDHRTEELISETKVHDWDSIVEKVSWGGGSGQVRSGMIRIGPNLPDCPGDVPGKMRREQ</sequence>
<reference evidence="1 2" key="1">
    <citation type="submission" date="2017-08" db="EMBL/GenBank/DDBJ databases">
        <authorList>
            <person name="Chaillou S."/>
        </authorList>
    </citation>
    <scope>NUCLEOTIDE SEQUENCE [LARGE SCALE GENOMIC DNA]</scope>
    <source>
        <strain evidence="1 2">MFPA15A1205</strain>
    </source>
</reference>
<comment type="caution">
    <text evidence="1">The sequence shown here is derived from an EMBL/GenBank/DDBJ whole genome shotgun (WGS) entry which is preliminary data.</text>
</comment>
<dbReference type="Proteomes" id="UP000219564">
    <property type="component" value="Unassembled WGS sequence"/>
</dbReference>